<evidence type="ECO:0000256" key="3">
    <source>
        <dbReference type="ARBA" id="ARBA00012202"/>
    </source>
</evidence>
<dbReference type="STRING" id="53326.A0A016U4K9"/>
<evidence type="ECO:0000259" key="13">
    <source>
        <dbReference type="PROSITE" id="PS50125"/>
    </source>
</evidence>
<feature type="signal peptide" evidence="11">
    <location>
        <begin position="1"/>
        <end position="15"/>
    </location>
</feature>
<dbReference type="GO" id="GO:0007168">
    <property type="term" value="P:receptor guanylyl cyclase signaling pathway"/>
    <property type="evidence" value="ECO:0007669"/>
    <property type="project" value="TreeGrafter"/>
</dbReference>
<keyword evidence="8" id="KW-0325">Glycoprotein</keyword>
<dbReference type="GO" id="GO:0001653">
    <property type="term" value="F:peptide receptor activity"/>
    <property type="evidence" value="ECO:0007669"/>
    <property type="project" value="TreeGrafter"/>
</dbReference>
<evidence type="ECO:0000256" key="10">
    <source>
        <dbReference type="ARBA" id="ARBA00023293"/>
    </source>
</evidence>
<keyword evidence="4" id="KW-0812">Transmembrane</keyword>
<dbReference type="GO" id="GO:0005886">
    <property type="term" value="C:plasma membrane"/>
    <property type="evidence" value="ECO:0007669"/>
    <property type="project" value="TreeGrafter"/>
</dbReference>
<keyword evidence="6" id="KW-1133">Transmembrane helix</keyword>
<dbReference type="Pfam" id="PF07714">
    <property type="entry name" value="PK_Tyr_Ser-Thr"/>
    <property type="match status" value="1"/>
</dbReference>
<dbReference type="PROSITE" id="PS50125">
    <property type="entry name" value="GUANYLATE_CYCLASE_2"/>
    <property type="match status" value="1"/>
</dbReference>
<dbReference type="PANTHER" id="PTHR11920">
    <property type="entry name" value="GUANYLYL CYCLASE"/>
    <property type="match status" value="1"/>
</dbReference>
<dbReference type="Gene3D" id="1.10.510.10">
    <property type="entry name" value="Transferase(Phosphotransferase) domain 1"/>
    <property type="match status" value="1"/>
</dbReference>
<evidence type="ECO:0000256" key="7">
    <source>
        <dbReference type="ARBA" id="ARBA00023136"/>
    </source>
</evidence>
<dbReference type="Gene3D" id="3.30.70.1230">
    <property type="entry name" value="Nucleotide cyclase"/>
    <property type="match status" value="1"/>
</dbReference>
<dbReference type="InterPro" id="IPR000719">
    <property type="entry name" value="Prot_kinase_dom"/>
</dbReference>
<dbReference type="SMART" id="SM00220">
    <property type="entry name" value="S_TKc"/>
    <property type="match status" value="1"/>
</dbReference>
<evidence type="ECO:0000256" key="11">
    <source>
        <dbReference type="SAM" id="SignalP"/>
    </source>
</evidence>
<dbReference type="GO" id="GO:0004016">
    <property type="term" value="F:adenylate cyclase activity"/>
    <property type="evidence" value="ECO:0007669"/>
    <property type="project" value="TreeGrafter"/>
</dbReference>
<dbReference type="OrthoDB" id="5862383at2759"/>
<dbReference type="InterPro" id="IPR001245">
    <property type="entry name" value="Ser-Thr/Tyr_kinase_cat_dom"/>
</dbReference>
<keyword evidence="5" id="KW-0547">Nucleotide-binding</keyword>
<sequence>MLWTVFASVVIPVHAILRVGFLSDDSEDKVILNECVRNSSIELVTLPACHNYNGLENVARLHYDHQVNVLLGSPCNEESETVSRLAFRWGIPFISTSVLSSQDREATTLAMVPDYQLGLARATATLLNEIEAKKVTVIYTNEFHDAAIALSVEMGEHAKLVEFSDEHFDPEDDMMGGVILFLVSKQRREEALEKVIFFSRRALINTKFVVYDDGRMDAAVFFMDLQEILDELTSDIQKQIILANFVLLQSVHGSEINTFASLLNSTVTQSLEQSLLLCDAISLLAGVTAGDVNLTTIFEKEIHGFTGPILFSKDGARQPYFTGFTWENDELFSAISLTPSRVPCNDSDSLTCIYYDMSFDSNSTVLLSLRLVIGDCEGGECGTRYTLLAALVVFGVVGVPLVVAFQFQRREREIHRMPWRIAYESVLRAKKETAPLPGYRKISSTSSAGLSNIAGFTSTYEPESSPAYLNDQKVFVKTYRQKRAVNFTRAEMKQLNLLRNITNTNLNTFIGMSFNQSNEMMVIWKYCSRNSLDHIIFEKNQRFGRTFQGSFLKHILNGLQYIHNSQIQFHGSLFLSNCVVDAYWVVRLTDFGVQQIIWDKMEHKELESCRSVDIERLPTKYYQLPPEVLRPLIQNKQNKMICCGSQKADIYQLGMVIYQILYHTRPFSDKSDMTSRELVTSICHGNKGSPCYPSLPDDSDYSLRLTSIMQQCWSTKLDTRPALYAISDAVAREFEKEGKGNIIDQMLRIIDDYQENLETKICERTKHLEESLVKTENLLFHIMPRKVAEDLRQGIPICSVMHPSVSLMLADVCKFTELCESCIPVHIIDILQDLYSSFDKIVSRFQAFKVENVGDNYMLVSGLDEIPYHLAEVCKIAIEILEVLITNINIILHTTLVLFVKLAFSLDFLPYTRCVPAKMGLRYKMNTIFVFVSKYEMKHRKDMKLQVKIGINCGAVASGILGSSAPRFCLFGDTVNMACRMAALSEPGRIHITEGAANQIRNRYQVFTVEERGLVEVKGKGPTCTYWLTGCADSEVPSSS</sequence>
<proteinExistence type="predicted"/>
<feature type="domain" description="Guanylate cyclase" evidence="13">
    <location>
        <begin position="806"/>
        <end position="982"/>
    </location>
</feature>
<dbReference type="GO" id="GO:0004383">
    <property type="term" value="F:guanylate cyclase activity"/>
    <property type="evidence" value="ECO:0007669"/>
    <property type="project" value="UniProtKB-EC"/>
</dbReference>
<evidence type="ECO:0000256" key="5">
    <source>
        <dbReference type="ARBA" id="ARBA00022741"/>
    </source>
</evidence>
<feature type="chain" id="PRO_5012836447" description="guanylate cyclase" evidence="11">
    <location>
        <begin position="16"/>
        <end position="1040"/>
    </location>
</feature>
<protein>
    <recommendedName>
        <fullName evidence="3">guanylate cyclase</fullName>
        <ecNumber evidence="3">4.6.1.2</ecNumber>
    </recommendedName>
</protein>
<dbReference type="PANTHER" id="PTHR11920:SF255">
    <property type="entry name" value="RECEPTOR-TYPE GUANYLATE CYCLASE GCY-25"/>
    <property type="match status" value="1"/>
</dbReference>
<evidence type="ECO:0000256" key="2">
    <source>
        <dbReference type="ARBA" id="ARBA00004167"/>
    </source>
</evidence>
<dbReference type="EC" id="4.6.1.2" evidence="3"/>
<keyword evidence="10" id="KW-0141">cGMP biosynthesis</keyword>
<dbReference type="SUPFAM" id="SSF53822">
    <property type="entry name" value="Periplasmic binding protein-like I"/>
    <property type="match status" value="1"/>
</dbReference>
<evidence type="ECO:0000256" key="1">
    <source>
        <dbReference type="ARBA" id="ARBA00001436"/>
    </source>
</evidence>
<keyword evidence="15" id="KW-1185">Reference proteome</keyword>
<dbReference type="PROSITE" id="PS50011">
    <property type="entry name" value="PROTEIN_KINASE_DOM"/>
    <property type="match status" value="1"/>
</dbReference>
<dbReference type="Gene3D" id="3.40.50.2300">
    <property type="match status" value="1"/>
</dbReference>
<dbReference type="GO" id="GO:0005524">
    <property type="term" value="F:ATP binding"/>
    <property type="evidence" value="ECO:0007669"/>
    <property type="project" value="InterPro"/>
</dbReference>
<dbReference type="AlphaFoldDB" id="A0A016U4K9"/>
<keyword evidence="9" id="KW-0456">Lyase</keyword>
<dbReference type="InterPro" id="IPR011009">
    <property type="entry name" value="Kinase-like_dom_sf"/>
</dbReference>
<dbReference type="GO" id="GO:0004672">
    <property type="term" value="F:protein kinase activity"/>
    <property type="evidence" value="ECO:0007669"/>
    <property type="project" value="InterPro"/>
</dbReference>
<reference evidence="15" key="1">
    <citation type="journal article" date="2015" name="Nat. Genet.">
        <title>The genome and transcriptome of the zoonotic hookworm Ancylostoma ceylanicum identify infection-specific gene families.</title>
        <authorList>
            <person name="Schwarz E.M."/>
            <person name="Hu Y."/>
            <person name="Antoshechkin I."/>
            <person name="Miller M.M."/>
            <person name="Sternberg P.W."/>
            <person name="Aroian R.V."/>
        </authorList>
    </citation>
    <scope>NUCLEOTIDE SEQUENCE</scope>
    <source>
        <strain evidence="15">HY135</strain>
    </source>
</reference>
<dbReference type="SUPFAM" id="SSF56112">
    <property type="entry name" value="Protein kinase-like (PK-like)"/>
    <property type="match status" value="1"/>
</dbReference>
<dbReference type="InterPro" id="IPR029787">
    <property type="entry name" value="Nucleotide_cyclase"/>
</dbReference>
<feature type="domain" description="Protein kinase" evidence="12">
    <location>
        <begin position="439"/>
        <end position="735"/>
    </location>
</feature>
<dbReference type="InterPro" id="IPR028082">
    <property type="entry name" value="Peripla_BP_I"/>
</dbReference>
<accession>A0A016U4K9</accession>
<keyword evidence="7" id="KW-0472">Membrane</keyword>
<name>A0A016U4K9_9BILA</name>
<dbReference type="EMBL" id="JARK01001392">
    <property type="protein sequence ID" value="EYC10244.1"/>
    <property type="molecule type" value="Genomic_DNA"/>
</dbReference>
<dbReference type="GO" id="GO:0035556">
    <property type="term" value="P:intracellular signal transduction"/>
    <property type="evidence" value="ECO:0007669"/>
    <property type="project" value="InterPro"/>
</dbReference>
<gene>
    <name evidence="14" type="primary">Acey_s0056.g2633</name>
    <name evidence="14" type="synonym">Acey-gcy-25</name>
    <name evidence="14" type="ORF">Y032_0056g2633</name>
</gene>
<evidence type="ECO:0000256" key="8">
    <source>
        <dbReference type="ARBA" id="ARBA00023180"/>
    </source>
</evidence>
<evidence type="ECO:0000256" key="4">
    <source>
        <dbReference type="ARBA" id="ARBA00022692"/>
    </source>
</evidence>
<evidence type="ECO:0000259" key="12">
    <source>
        <dbReference type="PROSITE" id="PS50011"/>
    </source>
</evidence>
<dbReference type="InterPro" id="IPR001054">
    <property type="entry name" value="A/G_cyclase"/>
</dbReference>
<dbReference type="Proteomes" id="UP000024635">
    <property type="component" value="Unassembled WGS sequence"/>
</dbReference>
<dbReference type="SMART" id="SM00044">
    <property type="entry name" value="CYCc"/>
    <property type="match status" value="1"/>
</dbReference>
<dbReference type="InterPro" id="IPR050401">
    <property type="entry name" value="Cyclic_nucleotide_synthase"/>
</dbReference>
<dbReference type="Pfam" id="PF01094">
    <property type="entry name" value="ANF_receptor"/>
    <property type="match status" value="1"/>
</dbReference>
<comment type="subcellular location">
    <subcellularLocation>
        <location evidence="2">Membrane</location>
        <topology evidence="2">Single-pass membrane protein</topology>
    </subcellularLocation>
</comment>
<dbReference type="Pfam" id="PF00211">
    <property type="entry name" value="Guanylate_cyc"/>
    <property type="match status" value="1"/>
</dbReference>
<evidence type="ECO:0000313" key="14">
    <source>
        <dbReference type="EMBL" id="EYC10244.1"/>
    </source>
</evidence>
<evidence type="ECO:0000313" key="15">
    <source>
        <dbReference type="Proteomes" id="UP000024635"/>
    </source>
</evidence>
<keyword evidence="11" id="KW-0732">Signal</keyword>
<dbReference type="SUPFAM" id="SSF55073">
    <property type="entry name" value="Nucleotide cyclase"/>
    <property type="match status" value="1"/>
</dbReference>
<dbReference type="InterPro" id="IPR001828">
    <property type="entry name" value="ANF_lig-bd_rcpt"/>
</dbReference>
<evidence type="ECO:0000256" key="9">
    <source>
        <dbReference type="ARBA" id="ARBA00023239"/>
    </source>
</evidence>
<comment type="caution">
    <text evidence="14">The sequence shown here is derived from an EMBL/GenBank/DDBJ whole genome shotgun (WGS) entry which is preliminary data.</text>
</comment>
<comment type="catalytic activity">
    <reaction evidence="1">
        <text>GTP = 3',5'-cyclic GMP + diphosphate</text>
        <dbReference type="Rhea" id="RHEA:13665"/>
        <dbReference type="ChEBI" id="CHEBI:33019"/>
        <dbReference type="ChEBI" id="CHEBI:37565"/>
        <dbReference type="ChEBI" id="CHEBI:57746"/>
        <dbReference type="EC" id="4.6.1.2"/>
    </reaction>
</comment>
<organism evidence="14 15">
    <name type="scientific">Ancylostoma ceylanicum</name>
    <dbReference type="NCBI Taxonomy" id="53326"/>
    <lineage>
        <taxon>Eukaryota</taxon>
        <taxon>Metazoa</taxon>
        <taxon>Ecdysozoa</taxon>
        <taxon>Nematoda</taxon>
        <taxon>Chromadorea</taxon>
        <taxon>Rhabditida</taxon>
        <taxon>Rhabditina</taxon>
        <taxon>Rhabditomorpha</taxon>
        <taxon>Strongyloidea</taxon>
        <taxon>Ancylostomatidae</taxon>
        <taxon>Ancylostomatinae</taxon>
        <taxon>Ancylostoma</taxon>
    </lineage>
</organism>
<evidence type="ECO:0000256" key="6">
    <source>
        <dbReference type="ARBA" id="ARBA00022989"/>
    </source>
</evidence>
<dbReference type="CDD" id="cd07302">
    <property type="entry name" value="CHD"/>
    <property type="match status" value="1"/>
</dbReference>
<dbReference type="Gene3D" id="6.10.250.780">
    <property type="match status" value="1"/>
</dbReference>